<evidence type="ECO:0000313" key="1">
    <source>
        <dbReference type="EMBL" id="KAH6941410.1"/>
    </source>
</evidence>
<evidence type="ECO:0000313" key="2">
    <source>
        <dbReference type="Proteomes" id="UP000821845"/>
    </source>
</evidence>
<sequence length="149" mass="16695">MKRKQLAQMRFLRNTFEEGYEEAIQYDDRANQAQGHLKAKIVAIQASVITTSSVATPLAQLPAQPQHQGVKLPQLRLQPFNGELSSWQAFWECSRNCPKELAVSFHKELSRVRGVETSTIQSAHESAASSQALADNRLSNVLEYLVVET</sequence>
<protein>
    <submittedName>
        <fullName evidence="1">Uncharacterized protein</fullName>
    </submittedName>
</protein>
<name>A0ACB7T3A9_HYAAI</name>
<reference evidence="1" key="1">
    <citation type="submission" date="2020-05" db="EMBL/GenBank/DDBJ databases">
        <title>Large-scale comparative analyses of tick genomes elucidate their genetic diversity and vector capacities.</title>
        <authorList>
            <person name="Jia N."/>
            <person name="Wang J."/>
            <person name="Shi W."/>
            <person name="Du L."/>
            <person name="Sun Y."/>
            <person name="Zhan W."/>
            <person name="Jiang J."/>
            <person name="Wang Q."/>
            <person name="Zhang B."/>
            <person name="Ji P."/>
            <person name="Sakyi L.B."/>
            <person name="Cui X."/>
            <person name="Yuan T."/>
            <person name="Jiang B."/>
            <person name="Yang W."/>
            <person name="Lam T.T.-Y."/>
            <person name="Chang Q."/>
            <person name="Ding S."/>
            <person name="Wang X."/>
            <person name="Zhu J."/>
            <person name="Ruan X."/>
            <person name="Zhao L."/>
            <person name="Wei J."/>
            <person name="Que T."/>
            <person name="Du C."/>
            <person name="Cheng J."/>
            <person name="Dai P."/>
            <person name="Han X."/>
            <person name="Huang E."/>
            <person name="Gao Y."/>
            <person name="Liu J."/>
            <person name="Shao H."/>
            <person name="Ye R."/>
            <person name="Li L."/>
            <person name="Wei W."/>
            <person name="Wang X."/>
            <person name="Wang C."/>
            <person name="Yang T."/>
            <person name="Huo Q."/>
            <person name="Li W."/>
            <person name="Guo W."/>
            <person name="Chen H."/>
            <person name="Zhou L."/>
            <person name="Ni X."/>
            <person name="Tian J."/>
            <person name="Zhou Y."/>
            <person name="Sheng Y."/>
            <person name="Liu T."/>
            <person name="Pan Y."/>
            <person name="Xia L."/>
            <person name="Li J."/>
            <person name="Zhao F."/>
            <person name="Cao W."/>
        </authorList>
    </citation>
    <scope>NUCLEOTIDE SEQUENCE</scope>
    <source>
        <strain evidence="1">Hyas-2018</strain>
    </source>
</reference>
<dbReference type="Proteomes" id="UP000821845">
    <property type="component" value="Chromosome 11"/>
</dbReference>
<gene>
    <name evidence="1" type="ORF">HPB50_017916</name>
</gene>
<comment type="caution">
    <text evidence="1">The sequence shown here is derived from an EMBL/GenBank/DDBJ whole genome shotgun (WGS) entry which is preliminary data.</text>
</comment>
<dbReference type="EMBL" id="CM023491">
    <property type="protein sequence ID" value="KAH6941410.1"/>
    <property type="molecule type" value="Genomic_DNA"/>
</dbReference>
<organism evidence="1 2">
    <name type="scientific">Hyalomma asiaticum</name>
    <name type="common">Tick</name>
    <dbReference type="NCBI Taxonomy" id="266040"/>
    <lineage>
        <taxon>Eukaryota</taxon>
        <taxon>Metazoa</taxon>
        <taxon>Ecdysozoa</taxon>
        <taxon>Arthropoda</taxon>
        <taxon>Chelicerata</taxon>
        <taxon>Arachnida</taxon>
        <taxon>Acari</taxon>
        <taxon>Parasitiformes</taxon>
        <taxon>Ixodida</taxon>
        <taxon>Ixodoidea</taxon>
        <taxon>Ixodidae</taxon>
        <taxon>Hyalomminae</taxon>
        <taxon>Hyalomma</taxon>
    </lineage>
</organism>
<accession>A0ACB7T3A9</accession>
<proteinExistence type="predicted"/>
<keyword evidence="2" id="KW-1185">Reference proteome</keyword>